<dbReference type="SUPFAM" id="SSF54106">
    <property type="entry name" value="LysM domain"/>
    <property type="match status" value="1"/>
</dbReference>
<keyword evidence="1" id="KW-0472">Membrane</keyword>
<dbReference type="SMART" id="SM00257">
    <property type="entry name" value="LysM"/>
    <property type="match status" value="1"/>
</dbReference>
<protein>
    <submittedName>
        <fullName evidence="3">LysM domain-containing protein</fullName>
    </submittedName>
</protein>
<feature type="domain" description="LysM" evidence="2">
    <location>
        <begin position="46"/>
        <end position="96"/>
    </location>
</feature>
<organism evidence="3 4">
    <name type="scientific">Paramaledivibacter caminithermalis (strain DSM 15212 / CIP 107654 / DViRD3)</name>
    <name type="common">Clostridium caminithermale</name>
    <dbReference type="NCBI Taxonomy" id="1121301"/>
    <lineage>
        <taxon>Bacteria</taxon>
        <taxon>Bacillati</taxon>
        <taxon>Bacillota</taxon>
        <taxon>Clostridia</taxon>
        <taxon>Peptostreptococcales</taxon>
        <taxon>Caminicellaceae</taxon>
        <taxon>Paramaledivibacter</taxon>
    </lineage>
</organism>
<reference evidence="3 4" key="1">
    <citation type="submission" date="2016-11" db="EMBL/GenBank/DDBJ databases">
        <authorList>
            <person name="Jaros S."/>
            <person name="Januszkiewicz K."/>
            <person name="Wedrychowicz H."/>
        </authorList>
    </citation>
    <scope>NUCLEOTIDE SEQUENCE [LARGE SCALE GENOMIC DNA]</scope>
    <source>
        <strain evidence="3 4">DSM 15212</strain>
    </source>
</reference>
<gene>
    <name evidence="3" type="ORF">SAMN02745912_00019</name>
</gene>
<evidence type="ECO:0000259" key="2">
    <source>
        <dbReference type="PROSITE" id="PS51782"/>
    </source>
</evidence>
<dbReference type="AlphaFoldDB" id="A0A1M6JKK0"/>
<dbReference type="InterPro" id="IPR018392">
    <property type="entry name" value="LysM"/>
</dbReference>
<evidence type="ECO:0000256" key="1">
    <source>
        <dbReference type="SAM" id="Phobius"/>
    </source>
</evidence>
<dbReference type="Gene3D" id="3.10.350.10">
    <property type="entry name" value="LysM domain"/>
    <property type="match status" value="1"/>
</dbReference>
<dbReference type="Proteomes" id="UP000184465">
    <property type="component" value="Unassembled WGS sequence"/>
</dbReference>
<dbReference type="EMBL" id="FRAG01000001">
    <property type="protein sequence ID" value="SHJ47207.1"/>
    <property type="molecule type" value="Genomic_DNA"/>
</dbReference>
<keyword evidence="4" id="KW-1185">Reference proteome</keyword>
<sequence>MTRLVIVNKKRFMLSTILIMVILFFFVSSILAMINKVEGYQEPKYIEVVVENGDTVWDLAREFSSKDKDVRKAIYEIGIVNNLDSYSIYPGQVLKIPTE</sequence>
<keyword evidence="1" id="KW-1133">Transmembrane helix</keyword>
<dbReference type="CDD" id="cd00118">
    <property type="entry name" value="LysM"/>
    <property type="match status" value="1"/>
</dbReference>
<dbReference type="RefSeq" id="WP_073146239.1">
    <property type="nucleotide sequence ID" value="NZ_FRAG01000001.1"/>
</dbReference>
<dbReference type="Pfam" id="PF01476">
    <property type="entry name" value="LysM"/>
    <property type="match status" value="1"/>
</dbReference>
<proteinExistence type="predicted"/>
<evidence type="ECO:0000313" key="3">
    <source>
        <dbReference type="EMBL" id="SHJ47207.1"/>
    </source>
</evidence>
<evidence type="ECO:0000313" key="4">
    <source>
        <dbReference type="Proteomes" id="UP000184465"/>
    </source>
</evidence>
<keyword evidence="1" id="KW-0812">Transmembrane</keyword>
<dbReference type="OrthoDB" id="1716479at2"/>
<dbReference type="PROSITE" id="PS51782">
    <property type="entry name" value="LYSM"/>
    <property type="match status" value="1"/>
</dbReference>
<dbReference type="InterPro" id="IPR036779">
    <property type="entry name" value="LysM_dom_sf"/>
</dbReference>
<feature type="transmembrane region" description="Helical" evidence="1">
    <location>
        <begin position="12"/>
        <end position="34"/>
    </location>
</feature>
<accession>A0A1M6JKK0</accession>
<dbReference type="STRING" id="1121301.SAMN02745912_00019"/>
<name>A0A1M6JKK0_PARC5</name>